<keyword evidence="6" id="KW-0662">Pyridine nucleotide biosynthesis</keyword>
<keyword evidence="4" id="KW-0004">4Fe-4S</keyword>
<dbReference type="InterPro" id="IPR003473">
    <property type="entry name" value="NadA"/>
</dbReference>
<dbReference type="Proteomes" id="UP000228568">
    <property type="component" value="Unassembled WGS sequence"/>
</dbReference>
<dbReference type="NCBIfam" id="NF006879">
    <property type="entry name" value="PRK09375.1-4"/>
    <property type="match status" value="1"/>
</dbReference>
<evidence type="ECO:0000256" key="5">
    <source>
        <dbReference type="ARBA" id="ARBA00022490"/>
    </source>
</evidence>
<dbReference type="Pfam" id="PF02445">
    <property type="entry name" value="NadA"/>
    <property type="match status" value="1"/>
</dbReference>
<dbReference type="FunFam" id="3.40.50.10800:FF:000003">
    <property type="entry name" value="Quinolinate synthase A"/>
    <property type="match status" value="1"/>
</dbReference>
<dbReference type="SUPFAM" id="SSF142754">
    <property type="entry name" value="NadA-like"/>
    <property type="match status" value="1"/>
</dbReference>
<dbReference type="EMBL" id="PFPK01000020">
    <property type="protein sequence ID" value="PIZ95105.1"/>
    <property type="molecule type" value="Genomic_DNA"/>
</dbReference>
<dbReference type="NCBIfam" id="NF006878">
    <property type="entry name" value="PRK09375.1-2"/>
    <property type="match status" value="1"/>
</dbReference>
<evidence type="ECO:0000256" key="2">
    <source>
        <dbReference type="ARBA" id="ARBA00005065"/>
    </source>
</evidence>
<evidence type="ECO:0000256" key="11">
    <source>
        <dbReference type="NCBIfam" id="TIGR00550"/>
    </source>
</evidence>
<keyword evidence="5" id="KW-0963">Cytoplasm</keyword>
<evidence type="ECO:0000313" key="13">
    <source>
        <dbReference type="Proteomes" id="UP000228568"/>
    </source>
</evidence>
<evidence type="ECO:0000256" key="6">
    <source>
        <dbReference type="ARBA" id="ARBA00022642"/>
    </source>
</evidence>
<proteinExistence type="predicted"/>
<dbReference type="UniPathway" id="UPA00253">
    <property type="reaction ID" value="UER00327"/>
</dbReference>
<evidence type="ECO:0000256" key="10">
    <source>
        <dbReference type="ARBA" id="ARBA00023014"/>
    </source>
</evidence>
<dbReference type="GO" id="GO:0034628">
    <property type="term" value="P:'de novo' NAD+ biosynthetic process from L-aspartate"/>
    <property type="evidence" value="ECO:0007669"/>
    <property type="project" value="TreeGrafter"/>
</dbReference>
<accession>A0A2M7V8H1</accession>
<keyword evidence="7" id="KW-0808">Transferase</keyword>
<name>A0A2M7V8H1_9BACT</name>
<dbReference type="EC" id="2.5.1.72" evidence="3 11"/>
<dbReference type="PANTHER" id="PTHR30573:SF0">
    <property type="entry name" value="QUINOLINATE SYNTHASE, CHLOROPLASTIC"/>
    <property type="match status" value="1"/>
</dbReference>
<organism evidence="12 13">
    <name type="scientific">Candidatus Magasanikbacteria bacterium CG_4_10_14_0_2_um_filter_37_12</name>
    <dbReference type="NCBI Taxonomy" id="1974637"/>
    <lineage>
        <taxon>Bacteria</taxon>
        <taxon>Candidatus Magasanikiibacteriota</taxon>
    </lineage>
</organism>
<keyword evidence="8" id="KW-0479">Metal-binding</keyword>
<dbReference type="AlphaFoldDB" id="A0A2M7V8H1"/>
<dbReference type="GO" id="GO:0008987">
    <property type="term" value="F:quinolinate synthetase A activity"/>
    <property type="evidence" value="ECO:0007669"/>
    <property type="project" value="UniProtKB-UniRule"/>
</dbReference>
<evidence type="ECO:0000256" key="3">
    <source>
        <dbReference type="ARBA" id="ARBA00012669"/>
    </source>
</evidence>
<gene>
    <name evidence="12" type="ORF">COX81_01805</name>
</gene>
<comment type="cofactor">
    <cofactor evidence="1">
        <name>[4Fe-4S] cluster</name>
        <dbReference type="ChEBI" id="CHEBI:49883"/>
    </cofactor>
</comment>
<comment type="caution">
    <text evidence="12">The sequence shown here is derived from an EMBL/GenBank/DDBJ whole genome shotgun (WGS) entry which is preliminary data.</text>
</comment>
<keyword evidence="9" id="KW-0408">Iron</keyword>
<dbReference type="NCBIfam" id="TIGR00550">
    <property type="entry name" value="nadA"/>
    <property type="match status" value="1"/>
</dbReference>
<evidence type="ECO:0000256" key="8">
    <source>
        <dbReference type="ARBA" id="ARBA00022723"/>
    </source>
</evidence>
<evidence type="ECO:0000256" key="9">
    <source>
        <dbReference type="ARBA" id="ARBA00023004"/>
    </source>
</evidence>
<comment type="pathway">
    <text evidence="2">Cofactor biosynthesis; NAD(+) biosynthesis; quinolinate from iminoaspartate: step 1/1.</text>
</comment>
<protein>
    <recommendedName>
        <fullName evidence="3 11">Quinolinate synthase</fullName>
        <ecNumber evidence="3 11">2.5.1.72</ecNumber>
    </recommendedName>
</protein>
<evidence type="ECO:0000313" key="12">
    <source>
        <dbReference type="EMBL" id="PIZ95105.1"/>
    </source>
</evidence>
<dbReference type="PANTHER" id="PTHR30573">
    <property type="entry name" value="QUINOLINATE SYNTHETASE A"/>
    <property type="match status" value="1"/>
</dbReference>
<dbReference type="GO" id="GO:0051539">
    <property type="term" value="F:4 iron, 4 sulfur cluster binding"/>
    <property type="evidence" value="ECO:0007669"/>
    <property type="project" value="UniProtKB-KW"/>
</dbReference>
<dbReference type="GO" id="GO:0046872">
    <property type="term" value="F:metal ion binding"/>
    <property type="evidence" value="ECO:0007669"/>
    <property type="project" value="UniProtKB-KW"/>
</dbReference>
<evidence type="ECO:0000256" key="1">
    <source>
        <dbReference type="ARBA" id="ARBA00001966"/>
    </source>
</evidence>
<keyword evidence="10" id="KW-0411">Iron-sulfur</keyword>
<reference evidence="13" key="1">
    <citation type="submission" date="2017-09" db="EMBL/GenBank/DDBJ databases">
        <title>Depth-based differentiation of microbial function through sediment-hosted aquifers and enrichment of novel symbionts in the deep terrestrial subsurface.</title>
        <authorList>
            <person name="Probst A.J."/>
            <person name="Ladd B."/>
            <person name="Jarett J.K."/>
            <person name="Geller-Mcgrath D.E."/>
            <person name="Sieber C.M.K."/>
            <person name="Emerson J.B."/>
            <person name="Anantharaman K."/>
            <person name="Thomas B.C."/>
            <person name="Malmstrom R."/>
            <person name="Stieglmeier M."/>
            <person name="Klingl A."/>
            <person name="Woyke T."/>
            <person name="Ryan C.M."/>
            <person name="Banfield J.F."/>
        </authorList>
    </citation>
    <scope>NUCLEOTIDE SEQUENCE [LARGE SCALE GENOMIC DNA]</scope>
</reference>
<sequence>MSYTKQQLQKETLRLFEKLKNVNWSQEDCSLIAHMTLEINELKKEQNAIILAHSYQTPDIMYGVADFIGDSYGLSKIAAEHDAEKIVFCSVHFMGETAKILSPKKKVLVPDVAGCSLAESITAEDVRELKRKYPNVPIVTYINTSAEVKAESDVCCTSSNALKIIESFDEDKIIFIPDRLMGENLQKRTEKKLIFWHGTCIVHEKFDKKAIEDIRTKYVGVKILAHYECTSSVTDSVDLVGSTADMLNYVKKNPADNYMLITECGITDRVKTEFPDKNIVGTCQLCPFMKQINLGQILMALKNPNKKQIINIPNDILQRAKKSLDKMMELSK</sequence>
<evidence type="ECO:0000256" key="7">
    <source>
        <dbReference type="ARBA" id="ARBA00022679"/>
    </source>
</evidence>
<dbReference type="InterPro" id="IPR036094">
    <property type="entry name" value="NadA_sf"/>
</dbReference>
<dbReference type="Gene3D" id="3.40.50.10800">
    <property type="entry name" value="NadA-like"/>
    <property type="match status" value="3"/>
</dbReference>
<evidence type="ECO:0000256" key="4">
    <source>
        <dbReference type="ARBA" id="ARBA00022485"/>
    </source>
</evidence>
<dbReference type="GO" id="GO:0005829">
    <property type="term" value="C:cytosol"/>
    <property type="evidence" value="ECO:0007669"/>
    <property type="project" value="TreeGrafter"/>
</dbReference>